<dbReference type="InParanoid" id="A0A165QZI8"/>
<feature type="region of interest" description="Disordered" evidence="1">
    <location>
        <begin position="1"/>
        <end position="75"/>
    </location>
</feature>
<feature type="compositionally biased region" description="Polar residues" evidence="1">
    <location>
        <begin position="30"/>
        <end position="44"/>
    </location>
</feature>
<evidence type="ECO:0000256" key="1">
    <source>
        <dbReference type="SAM" id="MobiDB-lite"/>
    </source>
</evidence>
<dbReference type="AlphaFoldDB" id="A0A165QZI8"/>
<feature type="compositionally biased region" description="Polar residues" evidence="1">
    <location>
        <begin position="51"/>
        <end position="63"/>
    </location>
</feature>
<dbReference type="EMBL" id="KV425588">
    <property type="protein sequence ID" value="KZT23104.1"/>
    <property type="molecule type" value="Genomic_DNA"/>
</dbReference>
<name>A0A165QZI8_9AGAM</name>
<evidence type="ECO:0000313" key="2">
    <source>
        <dbReference type="EMBL" id="KZT23104.1"/>
    </source>
</evidence>
<evidence type="ECO:0000313" key="3">
    <source>
        <dbReference type="Proteomes" id="UP000076761"/>
    </source>
</evidence>
<accession>A0A165QZI8</accession>
<sequence length="167" mass="18310">MPSEEKPMSSIRSATQKATVRPVEKRRTTSRLSTGASDAPASSQTPPPNRVPQTQQPLTTHFTPASHLPLDPDPVIQPVIRTMSEPQLSDDDTVIRSPYATSVLLPSEDDADYMDLESSPMPFRIQDPPDLVNAALGAARTLTRRASKVSFFAMAEKKDTMSCYSDH</sequence>
<protein>
    <submittedName>
        <fullName evidence="2">Uncharacterized protein</fullName>
    </submittedName>
</protein>
<gene>
    <name evidence="2" type="ORF">NEOLEDRAFT_1180334</name>
</gene>
<proteinExistence type="predicted"/>
<organism evidence="2 3">
    <name type="scientific">Neolentinus lepideus HHB14362 ss-1</name>
    <dbReference type="NCBI Taxonomy" id="1314782"/>
    <lineage>
        <taxon>Eukaryota</taxon>
        <taxon>Fungi</taxon>
        <taxon>Dikarya</taxon>
        <taxon>Basidiomycota</taxon>
        <taxon>Agaricomycotina</taxon>
        <taxon>Agaricomycetes</taxon>
        <taxon>Gloeophyllales</taxon>
        <taxon>Gloeophyllaceae</taxon>
        <taxon>Neolentinus</taxon>
    </lineage>
</organism>
<keyword evidence="3" id="KW-1185">Reference proteome</keyword>
<dbReference type="Proteomes" id="UP000076761">
    <property type="component" value="Unassembled WGS sequence"/>
</dbReference>
<reference evidence="2 3" key="1">
    <citation type="journal article" date="2016" name="Mol. Biol. Evol.">
        <title>Comparative Genomics of Early-Diverging Mushroom-Forming Fungi Provides Insights into the Origins of Lignocellulose Decay Capabilities.</title>
        <authorList>
            <person name="Nagy L.G."/>
            <person name="Riley R."/>
            <person name="Tritt A."/>
            <person name="Adam C."/>
            <person name="Daum C."/>
            <person name="Floudas D."/>
            <person name="Sun H."/>
            <person name="Yadav J.S."/>
            <person name="Pangilinan J."/>
            <person name="Larsson K.H."/>
            <person name="Matsuura K."/>
            <person name="Barry K."/>
            <person name="Labutti K."/>
            <person name="Kuo R."/>
            <person name="Ohm R.A."/>
            <person name="Bhattacharya S.S."/>
            <person name="Shirouzu T."/>
            <person name="Yoshinaga Y."/>
            <person name="Martin F.M."/>
            <person name="Grigoriev I.V."/>
            <person name="Hibbett D.S."/>
        </authorList>
    </citation>
    <scope>NUCLEOTIDE SEQUENCE [LARGE SCALE GENOMIC DNA]</scope>
    <source>
        <strain evidence="2 3">HHB14362 ss-1</strain>
    </source>
</reference>